<evidence type="ECO:0000313" key="3">
    <source>
        <dbReference type="Proteomes" id="UP000024332"/>
    </source>
</evidence>
<dbReference type="PANTHER" id="PTHR34236:SF1">
    <property type="entry name" value="DIMETHYL SULFOXIDE REDUCTASE TRANSCRIPTIONAL ACTIVATOR"/>
    <property type="match status" value="1"/>
</dbReference>
<accession>A0A031LT38</accession>
<dbReference type="EMBL" id="JFZT01000014">
    <property type="protein sequence ID" value="EZQ11537.1"/>
    <property type="molecule type" value="Genomic_DNA"/>
</dbReference>
<reference evidence="2 3" key="1">
    <citation type="submission" date="2014-03" db="EMBL/GenBank/DDBJ databases">
        <title>Draft genome sequence of the novel thermoacidophilic archaea Acidianus copahuensis ALE1 strain, isolated from Copahue volcanic area in Neuquen Argentina.</title>
        <authorList>
            <person name="Urbieta M.S."/>
            <person name="Rascovan N."/>
            <person name="Castro C."/>
            <person name="Revale S."/>
            <person name="Giaveno M.A."/>
            <person name="Vazquez M.P."/>
            <person name="Donati E.R."/>
        </authorList>
    </citation>
    <scope>NUCLEOTIDE SEQUENCE [LARGE SCALE GENOMIC DNA]</scope>
    <source>
        <strain evidence="2 3">ALE1</strain>
    </source>
</reference>
<organism evidence="2 3">
    <name type="scientific">Candidatus Acidianus copahuensis</name>
    <dbReference type="NCBI Taxonomy" id="1160895"/>
    <lineage>
        <taxon>Archaea</taxon>
        <taxon>Thermoproteota</taxon>
        <taxon>Thermoprotei</taxon>
        <taxon>Sulfolobales</taxon>
        <taxon>Sulfolobaceae</taxon>
        <taxon>Acidianus</taxon>
    </lineage>
</organism>
<dbReference type="InterPro" id="IPR007050">
    <property type="entry name" value="HTH_bacterioopsin"/>
</dbReference>
<dbReference type="Proteomes" id="UP000024332">
    <property type="component" value="Unassembled WGS sequence"/>
</dbReference>
<keyword evidence="3" id="KW-1185">Reference proteome</keyword>
<evidence type="ECO:0000259" key="1">
    <source>
        <dbReference type="Pfam" id="PF04967"/>
    </source>
</evidence>
<feature type="domain" description="HTH bat-type" evidence="1">
    <location>
        <begin position="103"/>
        <end position="154"/>
    </location>
</feature>
<dbReference type="AlphaFoldDB" id="A0A031LT38"/>
<dbReference type="STRING" id="1160895.CM19_00705"/>
<name>A0A031LT38_9CREN</name>
<protein>
    <recommendedName>
        <fullName evidence="1">HTH bat-type domain-containing protein</fullName>
    </recommendedName>
</protein>
<gene>
    <name evidence="2" type="ORF">CM19_00705</name>
</gene>
<dbReference type="PANTHER" id="PTHR34236">
    <property type="entry name" value="DIMETHYL SULFOXIDE REDUCTASE TRANSCRIPTIONAL ACTIVATOR"/>
    <property type="match status" value="1"/>
</dbReference>
<proteinExistence type="predicted"/>
<evidence type="ECO:0000313" key="2">
    <source>
        <dbReference type="EMBL" id="EZQ11537.1"/>
    </source>
</evidence>
<sequence>MIKRLKNDRAIRSVKVIHVENSYVIVEIKTVFQGTISKLLYDHGVSYFQNLFDNNHEIWNIIYNDKSLINEIRNEGKVIDVKSSELSLDTIMKVYYNMLLNNLSPRQLTVLKTAYNMGYFNFPRKVRVNKLSSSLGISETTVIQHIRAAEHEILRKLFSLDNQD</sequence>
<dbReference type="Pfam" id="PF04967">
    <property type="entry name" value="HTH_10"/>
    <property type="match status" value="1"/>
</dbReference>
<comment type="caution">
    <text evidence="2">The sequence shown here is derived from an EMBL/GenBank/DDBJ whole genome shotgun (WGS) entry which is preliminary data.</text>
</comment>